<comment type="caution">
    <text evidence="2">The sequence shown here is derived from an EMBL/GenBank/DDBJ whole genome shotgun (WGS) entry which is preliminary data.</text>
</comment>
<protein>
    <submittedName>
        <fullName evidence="2">RNA polymerase, sigma-24 subunit, ECF subfamily</fullName>
    </submittedName>
</protein>
<dbReference type="Proteomes" id="UP000003688">
    <property type="component" value="Unassembled WGS sequence"/>
</dbReference>
<dbReference type="InterPro" id="IPR013324">
    <property type="entry name" value="RNA_pol_sigma_r3/r4-like"/>
</dbReference>
<dbReference type="InterPro" id="IPR036388">
    <property type="entry name" value="WH-like_DNA-bd_sf"/>
</dbReference>
<organism evidence="2 3">
    <name type="scientific">Pedosphaera parvula (strain Ellin514)</name>
    <dbReference type="NCBI Taxonomy" id="320771"/>
    <lineage>
        <taxon>Bacteria</taxon>
        <taxon>Pseudomonadati</taxon>
        <taxon>Verrucomicrobiota</taxon>
        <taxon>Pedosphaerae</taxon>
        <taxon>Pedosphaerales</taxon>
        <taxon>Pedosphaeraceae</taxon>
        <taxon>Pedosphaera</taxon>
    </lineage>
</organism>
<dbReference type="Gene3D" id="1.10.10.10">
    <property type="entry name" value="Winged helix-like DNA-binding domain superfamily/Winged helix DNA-binding domain"/>
    <property type="match status" value="1"/>
</dbReference>
<evidence type="ECO:0000256" key="1">
    <source>
        <dbReference type="SAM" id="MobiDB-lite"/>
    </source>
</evidence>
<dbReference type="AlphaFoldDB" id="B9XSD8"/>
<dbReference type="EMBL" id="ABOX02000078">
    <property type="protein sequence ID" value="EEF57238.1"/>
    <property type="molecule type" value="Genomic_DNA"/>
</dbReference>
<evidence type="ECO:0000313" key="3">
    <source>
        <dbReference type="Proteomes" id="UP000003688"/>
    </source>
</evidence>
<name>B9XSD8_PEDPL</name>
<dbReference type="RefSeq" id="WP_007418721.1">
    <property type="nucleotide sequence ID" value="NZ_ABOX02000078.1"/>
</dbReference>
<accession>B9XSD8</accession>
<reference evidence="2 3" key="1">
    <citation type="journal article" date="2011" name="J. Bacteriol.">
        <title>Genome sequence of 'Pedosphaera parvula' Ellin514, an aerobic Verrucomicrobial isolate from pasture soil.</title>
        <authorList>
            <person name="Kant R."/>
            <person name="van Passel M.W."/>
            <person name="Sangwan P."/>
            <person name="Palva A."/>
            <person name="Lucas S."/>
            <person name="Copeland A."/>
            <person name="Lapidus A."/>
            <person name="Glavina Del Rio T."/>
            <person name="Dalin E."/>
            <person name="Tice H."/>
            <person name="Bruce D."/>
            <person name="Goodwin L."/>
            <person name="Pitluck S."/>
            <person name="Chertkov O."/>
            <person name="Larimer F.W."/>
            <person name="Land M.L."/>
            <person name="Hauser L."/>
            <person name="Brettin T.S."/>
            <person name="Detter J.C."/>
            <person name="Han S."/>
            <person name="de Vos W.M."/>
            <person name="Janssen P.H."/>
            <person name="Smidt H."/>
        </authorList>
    </citation>
    <scope>NUCLEOTIDE SEQUENCE [LARGE SCALE GENOMIC DNA]</scope>
    <source>
        <strain evidence="2 3">Ellin514</strain>
    </source>
</reference>
<feature type="region of interest" description="Disordered" evidence="1">
    <location>
        <begin position="1"/>
        <end position="35"/>
    </location>
</feature>
<keyword evidence="3" id="KW-1185">Reference proteome</keyword>
<gene>
    <name evidence="2" type="ORF">Cflav_PD0284</name>
</gene>
<dbReference type="SUPFAM" id="SSF88659">
    <property type="entry name" value="Sigma3 and sigma4 domains of RNA polymerase sigma factors"/>
    <property type="match status" value="1"/>
</dbReference>
<proteinExistence type="predicted"/>
<feature type="compositionally biased region" description="Polar residues" evidence="1">
    <location>
        <begin position="1"/>
        <end position="20"/>
    </location>
</feature>
<evidence type="ECO:0000313" key="2">
    <source>
        <dbReference type="EMBL" id="EEF57238.1"/>
    </source>
</evidence>
<sequence length="105" mass="11774">MNGDNSQRGQGNRGQLSEQVAGTEGQVGEQEHDPLEDIVRGEDASALLQHEMRAWPRPEREVFELYYVEGMETEQIEMVTGYALNVVQESLASVREKLQKLSVVA</sequence>